<gene>
    <name evidence="11" type="ORF">CRM22_010008</name>
</gene>
<dbReference type="OrthoDB" id="6159439at2759"/>
<feature type="region of interest" description="Disordered" evidence="9">
    <location>
        <begin position="255"/>
        <end position="283"/>
    </location>
</feature>
<dbReference type="GO" id="GO:0003677">
    <property type="term" value="F:DNA binding"/>
    <property type="evidence" value="ECO:0007669"/>
    <property type="project" value="UniProtKB-UniRule"/>
</dbReference>
<evidence type="ECO:0000256" key="6">
    <source>
        <dbReference type="ARBA" id="ARBA00023242"/>
    </source>
</evidence>
<evidence type="ECO:0000256" key="9">
    <source>
        <dbReference type="SAM" id="MobiDB-lite"/>
    </source>
</evidence>
<name>A0A4S2L2L9_OPIFE</name>
<evidence type="ECO:0000256" key="2">
    <source>
        <dbReference type="ARBA" id="ARBA00006503"/>
    </source>
</evidence>
<evidence type="ECO:0000256" key="4">
    <source>
        <dbReference type="ARBA" id="ARBA00023125"/>
    </source>
</evidence>
<evidence type="ECO:0000259" key="10">
    <source>
        <dbReference type="PROSITE" id="PS50071"/>
    </source>
</evidence>
<protein>
    <recommendedName>
        <fullName evidence="10">Homeobox domain-containing protein</fullName>
    </recommendedName>
</protein>
<dbReference type="Pfam" id="PF00046">
    <property type="entry name" value="Homeodomain"/>
    <property type="match status" value="1"/>
</dbReference>
<dbReference type="GO" id="GO:0005634">
    <property type="term" value="C:nucleus"/>
    <property type="evidence" value="ECO:0007669"/>
    <property type="project" value="UniProtKB-SubCell"/>
</dbReference>
<evidence type="ECO:0000256" key="1">
    <source>
        <dbReference type="ARBA" id="ARBA00004123"/>
    </source>
</evidence>
<dbReference type="GO" id="GO:0000981">
    <property type="term" value="F:DNA-binding transcription factor activity, RNA polymerase II-specific"/>
    <property type="evidence" value="ECO:0007669"/>
    <property type="project" value="InterPro"/>
</dbReference>
<reference evidence="11 12" key="1">
    <citation type="journal article" date="2019" name="BMC Genomics">
        <title>New insights from Opisthorchis felineus genome: update on genomics of the epidemiologically important liver flukes.</title>
        <authorList>
            <person name="Ershov N.I."/>
            <person name="Mordvinov V.A."/>
            <person name="Prokhortchouk E.B."/>
            <person name="Pakharukova M.Y."/>
            <person name="Gunbin K.V."/>
            <person name="Ustyantsev K."/>
            <person name="Genaev M.A."/>
            <person name="Blinov A.G."/>
            <person name="Mazur A."/>
            <person name="Boulygina E."/>
            <person name="Tsygankova S."/>
            <person name="Khrameeva E."/>
            <person name="Chekanov N."/>
            <person name="Fan G."/>
            <person name="Xiao A."/>
            <person name="Zhang H."/>
            <person name="Xu X."/>
            <person name="Yang H."/>
            <person name="Solovyev V."/>
            <person name="Lee S.M."/>
            <person name="Liu X."/>
            <person name="Afonnikov D.A."/>
            <person name="Skryabin K.G."/>
        </authorList>
    </citation>
    <scope>NUCLEOTIDE SEQUENCE [LARGE SCALE GENOMIC DNA]</scope>
    <source>
        <strain evidence="11">AK-0245</strain>
        <tissue evidence="11">Whole organism</tissue>
    </source>
</reference>
<keyword evidence="3" id="KW-0217">Developmental protein</keyword>
<dbReference type="InterPro" id="IPR009057">
    <property type="entry name" value="Homeodomain-like_sf"/>
</dbReference>
<dbReference type="Gene3D" id="1.10.10.60">
    <property type="entry name" value="Homeodomain-like"/>
    <property type="match status" value="1"/>
</dbReference>
<feature type="DNA-binding region" description="Homeobox" evidence="7">
    <location>
        <begin position="451"/>
        <end position="510"/>
    </location>
</feature>
<feature type="region of interest" description="Disordered" evidence="9">
    <location>
        <begin position="312"/>
        <end position="355"/>
    </location>
</feature>
<evidence type="ECO:0000256" key="5">
    <source>
        <dbReference type="ARBA" id="ARBA00023155"/>
    </source>
</evidence>
<feature type="domain" description="Homeobox" evidence="10">
    <location>
        <begin position="449"/>
        <end position="509"/>
    </location>
</feature>
<evidence type="ECO:0000313" key="12">
    <source>
        <dbReference type="Proteomes" id="UP000308267"/>
    </source>
</evidence>
<evidence type="ECO:0000256" key="8">
    <source>
        <dbReference type="RuleBase" id="RU000682"/>
    </source>
</evidence>
<dbReference type="CDD" id="cd00086">
    <property type="entry name" value="homeodomain"/>
    <property type="match status" value="1"/>
</dbReference>
<dbReference type="InterPro" id="IPR017970">
    <property type="entry name" value="Homeobox_CS"/>
</dbReference>
<dbReference type="InterPro" id="IPR000047">
    <property type="entry name" value="HTH_motif"/>
</dbReference>
<dbReference type="PROSITE" id="PS00027">
    <property type="entry name" value="HOMEOBOX_1"/>
    <property type="match status" value="1"/>
</dbReference>
<comment type="similarity">
    <text evidence="2">Belongs to the paired homeobox family. Bicoid subfamily.</text>
</comment>
<keyword evidence="4 7" id="KW-0238">DNA-binding</keyword>
<dbReference type="Proteomes" id="UP000308267">
    <property type="component" value="Unassembled WGS sequence"/>
</dbReference>
<keyword evidence="5 7" id="KW-0371">Homeobox</keyword>
<dbReference type="GO" id="GO:0030182">
    <property type="term" value="P:neuron differentiation"/>
    <property type="evidence" value="ECO:0007669"/>
    <property type="project" value="TreeGrafter"/>
</dbReference>
<sequence length="803" mass="89328">MTTDVPSPMLDHCEYRVQLESEADSLKSSCESTQLERSPVDLMPNMALYAVNSLSVETVQISATSMDRIDLEPGSAGKTSEVSVSAHYECPPTVSYATYPPQLDMMSDVNVLRADRLSSPALSGSSTMEEDDGSAFAVRWDFSQDLKHAIRKVENGLSKELSQSATYFGSKSLAYDDSCDHLSTNKHNSPLQQPDECSSSQGQIAVQSRQFYGIHQSWSPHFPRINEVIHHPLGSQPMQNRLDSVQRTISFMPVPIDRDIGDSPSGDCGPTTTEGSNSNTNVGSTLRIHPFQRSIGRIQTPDQTNAYEQGQLDSDREEKSGHRNSLTDCFNSSFDDRNPEQEFHANPTLRGCSRDSIGVTNQKTVDLDGQFSSQYSNGIQMQIAPQLDPYSATQSYTFDSNVMESESPLSLDSNNTTEMDSGIRMDNPKLVDGCLTSAASMAAAMVACAKQKRHRTRFTPIQLTELERAFSKTHYPDIFMREELALRVGLTESRVQVWFQNRRAKWKKRKKTGTSAFRSSTTLLSLNQAIFAGETNRLRATTVDRGHITGRFHLNQLDCQPRFPESSRIETDSNNRFVPYTSNLNAQTSPDLKAAHQLLIGPNYFGPPRISTPYDSLQHSATPQSIQVDSDLCSSTQVLSQQGAGVPPQFNRFITQQASTNEVHCSQTSSATPISLSERINAPSCEPKLANVHGWQKHLDFILTEQRNCHENTSSLRNLHSVSSYLPPSMPAFPFYANIECGALPPPTMDSRVHKKYDVTPYSTEVHRNTASIFNFPAPVDFTDHMSSWFVNQTHQNGFLPLI</sequence>
<dbReference type="EMBL" id="SJOL01009509">
    <property type="protein sequence ID" value="TGZ57112.1"/>
    <property type="molecule type" value="Genomic_DNA"/>
</dbReference>
<evidence type="ECO:0000313" key="11">
    <source>
        <dbReference type="EMBL" id="TGZ57112.1"/>
    </source>
</evidence>
<keyword evidence="12" id="KW-1185">Reference proteome</keyword>
<evidence type="ECO:0000256" key="7">
    <source>
        <dbReference type="PROSITE-ProRule" id="PRU00108"/>
    </source>
</evidence>
<comment type="subcellular location">
    <subcellularLocation>
        <location evidence="1 7 8">Nucleus</location>
    </subcellularLocation>
</comment>
<dbReference type="InterPro" id="IPR001356">
    <property type="entry name" value="HD"/>
</dbReference>
<dbReference type="STRING" id="147828.A0A4S2L2L9"/>
<dbReference type="SMART" id="SM00389">
    <property type="entry name" value="HOX"/>
    <property type="match status" value="1"/>
</dbReference>
<dbReference type="PROSITE" id="PS50071">
    <property type="entry name" value="HOMEOBOX_2"/>
    <property type="match status" value="1"/>
</dbReference>
<keyword evidence="6 7" id="KW-0539">Nucleus</keyword>
<dbReference type="SUPFAM" id="SSF46689">
    <property type="entry name" value="Homeodomain-like"/>
    <property type="match status" value="1"/>
</dbReference>
<accession>A0A4S2L2L9</accession>
<organism evidence="11 12">
    <name type="scientific">Opisthorchis felineus</name>
    <dbReference type="NCBI Taxonomy" id="147828"/>
    <lineage>
        <taxon>Eukaryota</taxon>
        <taxon>Metazoa</taxon>
        <taxon>Spiralia</taxon>
        <taxon>Lophotrochozoa</taxon>
        <taxon>Platyhelminthes</taxon>
        <taxon>Trematoda</taxon>
        <taxon>Digenea</taxon>
        <taxon>Opisthorchiida</taxon>
        <taxon>Opisthorchiata</taxon>
        <taxon>Opisthorchiidae</taxon>
        <taxon>Opisthorchis</taxon>
    </lineage>
</organism>
<dbReference type="FunFam" id="1.10.10.60:FF:000057">
    <property type="entry name" value="Short stature homeobox 2"/>
    <property type="match status" value="1"/>
</dbReference>
<dbReference type="PRINTS" id="PR00031">
    <property type="entry name" value="HTHREPRESSR"/>
</dbReference>
<feature type="compositionally biased region" description="Polar residues" evidence="9">
    <location>
        <begin position="270"/>
        <end position="283"/>
    </location>
</feature>
<comment type="caution">
    <text evidence="11">The sequence shown here is derived from an EMBL/GenBank/DDBJ whole genome shotgun (WGS) entry which is preliminary data.</text>
</comment>
<feature type="compositionally biased region" description="Polar residues" evidence="9">
    <location>
        <begin position="323"/>
        <end position="333"/>
    </location>
</feature>
<evidence type="ECO:0000256" key="3">
    <source>
        <dbReference type="ARBA" id="ARBA00022473"/>
    </source>
</evidence>
<dbReference type="AlphaFoldDB" id="A0A4S2L2L9"/>
<feature type="compositionally biased region" description="Basic and acidic residues" evidence="9">
    <location>
        <begin position="334"/>
        <end position="343"/>
    </location>
</feature>
<proteinExistence type="inferred from homology"/>
<dbReference type="PANTHER" id="PTHR46770">
    <property type="entry name" value="HOMEOBOX PROTEIN ORTHOPEDIA"/>
    <property type="match status" value="1"/>
</dbReference>
<dbReference type="InterPro" id="IPR051895">
    <property type="entry name" value="OTP_Homeobox"/>
</dbReference>
<dbReference type="PANTHER" id="PTHR46770:SF1">
    <property type="entry name" value="HOMEOBOX PROTEIN ORTHOPEDIA"/>
    <property type="match status" value="1"/>
</dbReference>